<evidence type="ECO:0000256" key="5">
    <source>
        <dbReference type="ARBA" id="ARBA00022630"/>
    </source>
</evidence>
<feature type="domain" description="NADH-ubiquinone oxidoreductase 51kDa subunit FMN-binding" evidence="10">
    <location>
        <begin position="56"/>
        <end position="223"/>
    </location>
</feature>
<feature type="domain" description="Soluble ligand binding" evidence="11">
    <location>
        <begin position="248"/>
        <end position="282"/>
    </location>
</feature>
<proteinExistence type="inferred from homology"/>
<keyword evidence="6" id="KW-0288">FMN</keyword>
<keyword evidence="5" id="KW-0285">Flavoprotein</keyword>
<comment type="cofactor">
    <cofactor evidence="1">
        <name>FMN</name>
        <dbReference type="ChEBI" id="CHEBI:58210"/>
    </cofactor>
</comment>
<evidence type="ECO:0000313" key="13">
    <source>
        <dbReference type="EMBL" id="TXR55023.1"/>
    </source>
</evidence>
<dbReference type="InterPro" id="IPR037207">
    <property type="entry name" value="Nuop51_4Fe4S-bd_sf"/>
</dbReference>
<name>A0A5C8ZCY5_9ACTN</name>
<dbReference type="GO" id="GO:0051539">
    <property type="term" value="F:4 iron, 4 sulfur cluster binding"/>
    <property type="evidence" value="ECO:0007669"/>
    <property type="project" value="UniProtKB-KW"/>
</dbReference>
<dbReference type="AlphaFoldDB" id="A0A5C8ZCY5"/>
<evidence type="ECO:0000256" key="4">
    <source>
        <dbReference type="ARBA" id="ARBA00022485"/>
    </source>
</evidence>
<accession>A0A5C8ZCY5</accession>
<keyword evidence="9" id="KW-0411">Iron-sulfur</keyword>
<comment type="caution">
    <text evidence="13">The sequence shown here is derived from an EMBL/GenBank/DDBJ whole genome shotgun (WGS) entry which is preliminary data.</text>
</comment>
<evidence type="ECO:0000313" key="14">
    <source>
        <dbReference type="Proteomes" id="UP000321234"/>
    </source>
</evidence>
<dbReference type="GO" id="GO:0046872">
    <property type="term" value="F:metal ion binding"/>
    <property type="evidence" value="ECO:0007669"/>
    <property type="project" value="UniProtKB-KW"/>
</dbReference>
<dbReference type="InterPro" id="IPR019554">
    <property type="entry name" value="Soluble_ligand-bd"/>
</dbReference>
<dbReference type="InterPro" id="IPR037225">
    <property type="entry name" value="Nuo51_FMN-bd_sf"/>
</dbReference>
<dbReference type="PANTHER" id="PTHR11780">
    <property type="entry name" value="NADH-UBIQUINONE OXIDOREDUCTASE FLAVOPROTEIN 1 NDUFV1"/>
    <property type="match status" value="1"/>
</dbReference>
<dbReference type="InterPro" id="IPR019575">
    <property type="entry name" value="Nuop51_4Fe4S-bd"/>
</dbReference>
<evidence type="ECO:0000256" key="2">
    <source>
        <dbReference type="ARBA" id="ARBA00001966"/>
    </source>
</evidence>
<evidence type="ECO:0000256" key="6">
    <source>
        <dbReference type="ARBA" id="ARBA00022643"/>
    </source>
</evidence>
<dbReference type="GO" id="GO:0045333">
    <property type="term" value="P:cellular respiration"/>
    <property type="evidence" value="ECO:0007669"/>
    <property type="project" value="TreeGrafter"/>
</dbReference>
<dbReference type="Gene3D" id="3.40.50.11540">
    <property type="entry name" value="NADH-ubiquinone oxidoreductase 51kDa subunit"/>
    <property type="match status" value="1"/>
</dbReference>
<dbReference type="InterPro" id="IPR050837">
    <property type="entry name" value="ComplexI_51kDa_subunit"/>
</dbReference>
<dbReference type="Gene3D" id="1.20.1440.230">
    <property type="entry name" value="NADH-ubiquinone oxidoreductase 51kDa subunit, iron-sulphur binding domain"/>
    <property type="match status" value="1"/>
</dbReference>
<feature type="domain" description="NADH-ubiquinone oxidoreductase 51kDa subunit iron-sulphur binding" evidence="12">
    <location>
        <begin position="340"/>
        <end position="432"/>
    </location>
</feature>
<keyword evidence="7" id="KW-0479">Metal-binding</keyword>
<evidence type="ECO:0000256" key="7">
    <source>
        <dbReference type="ARBA" id="ARBA00022723"/>
    </source>
</evidence>
<dbReference type="Pfam" id="PF10589">
    <property type="entry name" value="NADH_4Fe-4S"/>
    <property type="match status" value="1"/>
</dbReference>
<comment type="cofactor">
    <cofactor evidence="2">
        <name>[4Fe-4S] cluster</name>
        <dbReference type="ChEBI" id="CHEBI:49883"/>
    </cofactor>
</comment>
<evidence type="ECO:0000256" key="8">
    <source>
        <dbReference type="ARBA" id="ARBA00023004"/>
    </source>
</evidence>
<keyword evidence="14" id="KW-1185">Reference proteome</keyword>
<dbReference type="OrthoDB" id="9805533at2"/>
<dbReference type="GO" id="GO:0003954">
    <property type="term" value="F:NADH dehydrogenase activity"/>
    <property type="evidence" value="ECO:0007669"/>
    <property type="project" value="TreeGrafter"/>
</dbReference>
<evidence type="ECO:0000256" key="9">
    <source>
        <dbReference type="ARBA" id="ARBA00023014"/>
    </source>
</evidence>
<dbReference type="InterPro" id="IPR011538">
    <property type="entry name" value="Nuo51_FMN-bd"/>
</dbReference>
<dbReference type="EMBL" id="VKAC01000010">
    <property type="protein sequence ID" value="TXR55023.1"/>
    <property type="molecule type" value="Genomic_DNA"/>
</dbReference>
<evidence type="ECO:0000256" key="1">
    <source>
        <dbReference type="ARBA" id="ARBA00001917"/>
    </source>
</evidence>
<dbReference type="SUPFAM" id="SSF142019">
    <property type="entry name" value="Nqo1 FMN-binding domain-like"/>
    <property type="match status" value="1"/>
</dbReference>
<dbReference type="PANTHER" id="PTHR11780:SF10">
    <property type="entry name" value="NADH DEHYDROGENASE [UBIQUINONE] FLAVOPROTEIN 1, MITOCHONDRIAL"/>
    <property type="match status" value="1"/>
</dbReference>
<evidence type="ECO:0000259" key="11">
    <source>
        <dbReference type="Pfam" id="PF10531"/>
    </source>
</evidence>
<reference evidence="13 14" key="1">
    <citation type="submission" date="2019-07" db="EMBL/GenBank/DDBJ databases">
        <title>Quadrisphaera sp. strain DD2A genome sequencing and assembly.</title>
        <authorList>
            <person name="Kim I."/>
        </authorList>
    </citation>
    <scope>NUCLEOTIDE SEQUENCE [LARGE SCALE GENOMIC DNA]</scope>
    <source>
        <strain evidence="13 14">DD2A</strain>
    </source>
</reference>
<evidence type="ECO:0000259" key="10">
    <source>
        <dbReference type="Pfam" id="PF01512"/>
    </source>
</evidence>
<keyword evidence="8" id="KW-0408">Iron</keyword>
<dbReference type="Gene3D" id="3.10.20.600">
    <property type="match status" value="1"/>
</dbReference>
<dbReference type="SUPFAM" id="SSF140490">
    <property type="entry name" value="Nqo1C-terminal domain-like"/>
    <property type="match status" value="1"/>
</dbReference>
<evidence type="ECO:0000259" key="12">
    <source>
        <dbReference type="Pfam" id="PF10589"/>
    </source>
</evidence>
<evidence type="ECO:0000256" key="3">
    <source>
        <dbReference type="ARBA" id="ARBA00007523"/>
    </source>
</evidence>
<dbReference type="SUPFAM" id="SSF142984">
    <property type="entry name" value="Nqo1 middle domain-like"/>
    <property type="match status" value="1"/>
</dbReference>
<dbReference type="Pfam" id="PF10531">
    <property type="entry name" value="SLBB"/>
    <property type="match status" value="1"/>
</dbReference>
<dbReference type="Pfam" id="PF01512">
    <property type="entry name" value="Complex1_51K"/>
    <property type="match status" value="1"/>
</dbReference>
<organism evidence="13 14">
    <name type="scientific">Quadrisphaera setariae</name>
    <dbReference type="NCBI Taxonomy" id="2593304"/>
    <lineage>
        <taxon>Bacteria</taxon>
        <taxon>Bacillati</taxon>
        <taxon>Actinomycetota</taxon>
        <taxon>Actinomycetes</taxon>
        <taxon>Kineosporiales</taxon>
        <taxon>Kineosporiaceae</taxon>
        <taxon>Quadrisphaera</taxon>
    </lineage>
</organism>
<sequence>MSALAAPAPSPSPVTAPAGSTRLMASAARDLAGHLALVGPLPAASELTGQRLVELVHEAGLTGRGGAAFPTGRKLASLAEAARRGRPPVVVANGAEGEPASSKDHALLAHAPHLVLDGLALAVRAAGGAAGGVSAHLYAPAEVLLSLAPVLAERLAVDEVVVEGTSAPDRFVAGQSSAVASAVAGGPALPRTPWPPPRLVGSGTAQRPGRPTLVVNVETLAHLALLARHGAGWFRSVGADDEPGTRLVTVSGAVRSPRVAEVAGGAPLSELLELAGGPSEPLSALLVGGYHGGWVPYGDRAPHAAHLPHARAALAPWGADPGAGVVIALPARACGLRAGAEVARYLAGQTAGQCGPCVNGLPTLAEHLVALADAGARQPTRPHSREGLARRVSELHRVAGLVEGRGACHHPSGSVRLVRSTLMTFADDVQAHLAGRCLAQEER</sequence>
<comment type="similarity">
    <text evidence="3">Belongs to the complex I 51 kDa subunit family.</text>
</comment>
<dbReference type="Proteomes" id="UP000321234">
    <property type="component" value="Unassembled WGS sequence"/>
</dbReference>
<protein>
    <submittedName>
        <fullName evidence="13">NADH-quinone oxidoreductase subunit F</fullName>
    </submittedName>
</protein>
<dbReference type="RefSeq" id="WP_147927413.1">
    <property type="nucleotide sequence ID" value="NZ_VKAC01000010.1"/>
</dbReference>
<keyword evidence="4" id="KW-0004">4Fe-4S</keyword>
<gene>
    <name evidence="13" type="ORF">FMM08_16080</name>
</gene>